<keyword evidence="4" id="KW-1185">Reference proteome</keyword>
<dbReference type="RefSeq" id="WP_183628807.1">
    <property type="nucleotide sequence ID" value="NZ_JACIDX010000024.1"/>
</dbReference>
<gene>
    <name evidence="3" type="ORF">GGR38_004451</name>
</gene>
<keyword evidence="2" id="KW-0732">Signal</keyword>
<evidence type="ECO:0000313" key="3">
    <source>
        <dbReference type="EMBL" id="MBB3957477.1"/>
    </source>
</evidence>
<evidence type="ECO:0000256" key="2">
    <source>
        <dbReference type="SAM" id="SignalP"/>
    </source>
</evidence>
<dbReference type="PANTHER" id="PTHR33428:SF14">
    <property type="entry name" value="CARBOXYLESTERASE TYPE B DOMAIN-CONTAINING PROTEIN"/>
    <property type="match status" value="1"/>
</dbReference>
<reference evidence="3 4" key="1">
    <citation type="submission" date="2020-08" db="EMBL/GenBank/DDBJ databases">
        <title>Genomic Encyclopedia of Type Strains, Phase IV (KMG-IV): sequencing the most valuable type-strain genomes for metagenomic binning, comparative biology and taxonomic classification.</title>
        <authorList>
            <person name="Goeker M."/>
        </authorList>
    </citation>
    <scope>NUCLEOTIDE SEQUENCE [LARGE SCALE GENOMIC DNA]</scope>
    <source>
        <strain evidence="3 4">DSM 27057</strain>
    </source>
</reference>
<dbReference type="InterPro" id="IPR029058">
    <property type="entry name" value="AB_hydrolase_fold"/>
</dbReference>
<feature type="chain" id="PRO_5030695593" evidence="2">
    <location>
        <begin position="22"/>
        <end position="322"/>
    </location>
</feature>
<evidence type="ECO:0000256" key="1">
    <source>
        <dbReference type="SAM" id="MobiDB-lite"/>
    </source>
</evidence>
<protein>
    <submittedName>
        <fullName evidence="3">Dienelactone hydrolase</fullName>
    </submittedName>
</protein>
<dbReference type="Gene3D" id="3.40.50.1820">
    <property type="entry name" value="alpha/beta hydrolase"/>
    <property type="match status" value="1"/>
</dbReference>
<dbReference type="SUPFAM" id="SSF53474">
    <property type="entry name" value="alpha/beta-Hydrolases"/>
    <property type="match status" value="1"/>
</dbReference>
<comment type="caution">
    <text evidence="3">The sequence shown here is derived from an EMBL/GenBank/DDBJ whole genome shotgun (WGS) entry which is preliminary data.</text>
</comment>
<feature type="region of interest" description="Disordered" evidence="1">
    <location>
        <begin position="122"/>
        <end position="143"/>
    </location>
</feature>
<name>A0A7W6G9W4_9SPHN</name>
<keyword evidence="3" id="KW-0378">Hydrolase</keyword>
<dbReference type="Proteomes" id="UP000548867">
    <property type="component" value="Unassembled WGS sequence"/>
</dbReference>
<accession>A0A7W6G9W4</accession>
<sequence>MPRYRLPLTAALIACAGAAIAQTPPPPRAPALTPEQEAERIAARNLPNVPGSGPYPAIMEVSASLPNHVIYRPATMPAAKLGVLVWGNGGCQEDGAGARQHLLEIASHGYVVIAPGRIMSGPTATEKLPEPVPGAPRRLDSPTKSADVLAGLDWALKENARAGSPYQGHIDPKQTAVAGHSCGGLQALEVARDPRIHAVLIHNSGVFADGSNPIAGINVTKALLKDIHTPIIYILGGPGDIAYPNGTDDYARIDHVPAALVNLPVGHGGTFYKPYGGAVAQVSVDWLEWQLRGDKSAGRTFTGPACRLCVAPGWSIERKHMD</sequence>
<dbReference type="EMBL" id="JACIDX010000024">
    <property type="protein sequence ID" value="MBB3957477.1"/>
    <property type="molecule type" value="Genomic_DNA"/>
</dbReference>
<evidence type="ECO:0000313" key="4">
    <source>
        <dbReference type="Proteomes" id="UP000548867"/>
    </source>
</evidence>
<dbReference type="GO" id="GO:0016787">
    <property type="term" value="F:hydrolase activity"/>
    <property type="evidence" value="ECO:0007669"/>
    <property type="project" value="UniProtKB-KW"/>
</dbReference>
<proteinExistence type="predicted"/>
<dbReference type="PANTHER" id="PTHR33428">
    <property type="entry name" value="CHLOROPHYLLASE-2, CHLOROPLASTIC"/>
    <property type="match status" value="1"/>
</dbReference>
<feature type="signal peptide" evidence="2">
    <location>
        <begin position="1"/>
        <end position="21"/>
    </location>
</feature>
<dbReference type="AlphaFoldDB" id="A0A7W6G9W4"/>
<organism evidence="3 4">
    <name type="scientific">Novosphingobium sediminicola</name>
    <dbReference type="NCBI Taxonomy" id="563162"/>
    <lineage>
        <taxon>Bacteria</taxon>
        <taxon>Pseudomonadati</taxon>
        <taxon>Pseudomonadota</taxon>
        <taxon>Alphaproteobacteria</taxon>
        <taxon>Sphingomonadales</taxon>
        <taxon>Sphingomonadaceae</taxon>
        <taxon>Novosphingobium</taxon>
    </lineage>
</organism>